<comment type="subcellular location">
    <subcellularLocation>
        <location evidence="1">Nucleus envelope</location>
    </subcellularLocation>
</comment>
<keyword evidence="4" id="KW-0509">mRNA transport</keyword>
<evidence type="ECO:0000313" key="11">
    <source>
        <dbReference type="Proteomes" id="UP000605846"/>
    </source>
</evidence>
<dbReference type="OrthoDB" id="103454at2759"/>
<dbReference type="AlphaFoldDB" id="A0A8H7BNP4"/>
<evidence type="ECO:0000256" key="2">
    <source>
        <dbReference type="ARBA" id="ARBA00005569"/>
    </source>
</evidence>
<reference evidence="10" key="1">
    <citation type="submission" date="2020-01" db="EMBL/GenBank/DDBJ databases">
        <title>Genome Sequencing of Three Apophysomyces-Like Fungal Strains Confirms a Novel Fungal Genus in the Mucoromycota with divergent Burkholderia-like Endosymbiotic Bacteria.</title>
        <authorList>
            <person name="Stajich J.E."/>
            <person name="Macias A.M."/>
            <person name="Carter-House D."/>
            <person name="Lovett B."/>
            <person name="Kasson L.R."/>
            <person name="Berry K."/>
            <person name="Grigoriev I."/>
            <person name="Chang Y."/>
            <person name="Spatafora J."/>
            <person name="Kasson M.T."/>
        </authorList>
    </citation>
    <scope>NUCLEOTIDE SEQUENCE</scope>
    <source>
        <strain evidence="10">NRRL A-21654</strain>
    </source>
</reference>
<evidence type="ECO:0000256" key="4">
    <source>
        <dbReference type="ARBA" id="ARBA00022816"/>
    </source>
</evidence>
<evidence type="ECO:0000256" key="5">
    <source>
        <dbReference type="ARBA" id="ARBA00022927"/>
    </source>
</evidence>
<dbReference type="GO" id="GO:0017056">
    <property type="term" value="F:structural constituent of nuclear pore"/>
    <property type="evidence" value="ECO:0007669"/>
    <property type="project" value="InterPro"/>
</dbReference>
<dbReference type="InterPro" id="IPR015943">
    <property type="entry name" value="WD40/YVTN_repeat-like_dom_sf"/>
</dbReference>
<keyword evidence="3" id="KW-0813">Transport</keyword>
<dbReference type="GO" id="GO:0031080">
    <property type="term" value="C:nuclear pore outer ring"/>
    <property type="evidence" value="ECO:0007669"/>
    <property type="project" value="TreeGrafter"/>
</dbReference>
<sequence length="976" mass="111499">MNVPGKRTQEAVDNHQEDVYFPSKRLKISDLEDIFANHHNGSDVLCETKAYRVNRRCNLPYSLLHLSDEASNKGVRPFTYASWNEKYIVMAYNEKIVLYLQERQSKDTMSQPVYFTLPAPSTEDIPPFVNLILGDKEDNLSVLATSAKGELRFWNSLVNLMDAPNTGDSVTHVAHLPKKRAAVGTARGEVYLISIADEDGNPSLRVSFLREHNHLKQHLTSWIPSSVFSPIFSTFLRTKPNLTGSVIRIINDFASDVIVVLTPTELQKWDIADQNAVQLMSKLDIVAPIKAKVAERLLSTSNIDNVQILVQDFARHRQEGWAVLVSYHVPEMGEYWQFAVVILESRTNSEARTYSAEARSSFEAQNEVIDAFSLPCSVTLKAVKKRPTVSVSESGTIAFVTVEDTVVAVSISRQSGFEEQVVLKKLRNDTVLYTVIEESNPPTNKMDRYTTACIFTAKSGVLEFRIDNYQIKAPRSQGNIYSYSDGEDDTVDQQTDRATSILKSRLEQAVIFDCYDAQDGSTRASQYEVELEIEDRKTLLAQAELSNISCALWKLYLERKQQGDDNYTVHKQIWVEAIKATCDYDEHIHDNEIVEDFLKNNTSQLLEFLDHLKNLFLVHQKNVGGDERQSMFNETSRIILTAAESGRKFEDANAKTYYVQEYEYMWPANYCKFLTSVLRAAGNYFANDPKNGKSERTEPSKRFMAIKDNTQEAAMPSSTPQVELIRDIARYSEQTLCKDMQRQIYDSLACVASLKKELFSEMAEKARKYRCFTILVEITQGEEKHMTEELTEKYLKDYGEDYAFELFDWYISHGKERLILTFDTSYHPIITQFLKERPDVEIAWEHFMRIGDLDLTLHSLRSLIRNKWELNSRKTLLSYAKLISIASIKEKNRNLSPPEVLNAPDMKDISMALELVNAQLQFLNELQSLLNIHGELQADNPYQKAKNLAGIIAEEQGSEKQEVDKMSLRMTLPLSL</sequence>
<dbReference type="PANTHER" id="PTHR13405">
    <property type="entry name" value="NUCLEAR PORE COMPLEX PROTEIN NUP133"/>
    <property type="match status" value="1"/>
</dbReference>
<evidence type="ECO:0008006" key="12">
    <source>
        <dbReference type="Google" id="ProtNLM"/>
    </source>
</evidence>
<evidence type="ECO:0000256" key="1">
    <source>
        <dbReference type="ARBA" id="ARBA00004259"/>
    </source>
</evidence>
<accession>A0A8H7BNP4</accession>
<evidence type="ECO:0000259" key="8">
    <source>
        <dbReference type="Pfam" id="PF03177"/>
    </source>
</evidence>
<dbReference type="Proteomes" id="UP000605846">
    <property type="component" value="Unassembled WGS sequence"/>
</dbReference>
<dbReference type="InterPro" id="IPR037624">
    <property type="entry name" value="Nup133-like"/>
</dbReference>
<keyword evidence="6" id="KW-0811">Translocation</keyword>
<dbReference type="SUPFAM" id="SSF117289">
    <property type="entry name" value="Nucleoporin domain"/>
    <property type="match status" value="1"/>
</dbReference>
<dbReference type="InterPro" id="IPR007187">
    <property type="entry name" value="Nucleoporin_Nup133/Nup155_C"/>
</dbReference>
<name>A0A8H7BNP4_9FUNG</name>
<dbReference type="Pfam" id="PF03177">
    <property type="entry name" value="Nucleoporin_C"/>
    <property type="match status" value="1"/>
</dbReference>
<feature type="domain" description="Nucleoporin Nup133/Nup155-like C-terminal" evidence="8">
    <location>
        <begin position="739"/>
        <end position="932"/>
    </location>
</feature>
<dbReference type="GO" id="GO:0016973">
    <property type="term" value="P:poly(A)+ mRNA export from nucleus"/>
    <property type="evidence" value="ECO:0007669"/>
    <property type="project" value="TreeGrafter"/>
</dbReference>
<evidence type="ECO:0000256" key="7">
    <source>
        <dbReference type="ARBA" id="ARBA00023242"/>
    </source>
</evidence>
<proteinExistence type="inferred from homology"/>
<gene>
    <name evidence="10" type="ORF">EC973_006174</name>
</gene>
<keyword evidence="7" id="KW-0539">Nucleus</keyword>
<dbReference type="GO" id="GO:0006606">
    <property type="term" value="P:protein import into nucleus"/>
    <property type="evidence" value="ECO:0007669"/>
    <property type="project" value="TreeGrafter"/>
</dbReference>
<dbReference type="Pfam" id="PF08801">
    <property type="entry name" value="Nucleoporin_N"/>
    <property type="match status" value="1"/>
</dbReference>
<organism evidence="10 11">
    <name type="scientific">Apophysomyces ossiformis</name>
    <dbReference type="NCBI Taxonomy" id="679940"/>
    <lineage>
        <taxon>Eukaryota</taxon>
        <taxon>Fungi</taxon>
        <taxon>Fungi incertae sedis</taxon>
        <taxon>Mucoromycota</taxon>
        <taxon>Mucoromycotina</taxon>
        <taxon>Mucoromycetes</taxon>
        <taxon>Mucorales</taxon>
        <taxon>Mucorineae</taxon>
        <taxon>Mucoraceae</taxon>
        <taxon>Apophysomyces</taxon>
    </lineage>
</organism>
<comment type="caution">
    <text evidence="10">The sequence shown here is derived from an EMBL/GenBank/DDBJ whole genome shotgun (WGS) entry which is preliminary data.</text>
</comment>
<keyword evidence="11" id="KW-1185">Reference proteome</keyword>
<evidence type="ECO:0000313" key="10">
    <source>
        <dbReference type="EMBL" id="KAF7728366.1"/>
    </source>
</evidence>
<dbReference type="GO" id="GO:0000972">
    <property type="term" value="P:transcription-dependent tethering of RNA polymerase II gene DNA at nuclear periphery"/>
    <property type="evidence" value="ECO:0007669"/>
    <property type="project" value="TreeGrafter"/>
</dbReference>
<evidence type="ECO:0000256" key="3">
    <source>
        <dbReference type="ARBA" id="ARBA00022448"/>
    </source>
</evidence>
<protein>
    <recommendedName>
        <fullName evidence="12">Nucleoporin Nup133/Nup155-like C-terminal domain-containing protein</fullName>
    </recommendedName>
</protein>
<keyword evidence="5" id="KW-0653">Protein transport</keyword>
<dbReference type="InterPro" id="IPR014908">
    <property type="entry name" value="Nucleoporin_Nup133/Nup155_N"/>
</dbReference>
<comment type="similarity">
    <text evidence="2">Belongs to the nucleoporin Nup133 family.</text>
</comment>
<dbReference type="Gene3D" id="2.130.10.10">
    <property type="entry name" value="YVTN repeat-like/Quinoprotein amine dehydrogenase"/>
    <property type="match status" value="1"/>
</dbReference>
<dbReference type="PANTHER" id="PTHR13405:SF11">
    <property type="entry name" value="NUCLEAR PORE COMPLEX PROTEIN NUP133"/>
    <property type="match status" value="1"/>
</dbReference>
<feature type="domain" description="Nucleoporin Nup133/Nup155-like N-terminal" evidence="9">
    <location>
        <begin position="164"/>
        <end position="434"/>
    </location>
</feature>
<evidence type="ECO:0000259" key="9">
    <source>
        <dbReference type="Pfam" id="PF08801"/>
    </source>
</evidence>
<evidence type="ECO:0000256" key="6">
    <source>
        <dbReference type="ARBA" id="ARBA00023010"/>
    </source>
</evidence>
<dbReference type="EMBL" id="JABAYA010000038">
    <property type="protein sequence ID" value="KAF7728366.1"/>
    <property type="molecule type" value="Genomic_DNA"/>
</dbReference>